<name>A0AA38GCQ9_TAXCH</name>
<evidence type="ECO:0000313" key="1">
    <source>
        <dbReference type="EMBL" id="KAH9319245.1"/>
    </source>
</evidence>
<dbReference type="EMBL" id="JAHRHJ020000004">
    <property type="protein sequence ID" value="KAH9319245.1"/>
    <property type="molecule type" value="Genomic_DNA"/>
</dbReference>
<organism evidence="1 2">
    <name type="scientific">Taxus chinensis</name>
    <name type="common">Chinese yew</name>
    <name type="synonym">Taxus wallichiana var. chinensis</name>
    <dbReference type="NCBI Taxonomy" id="29808"/>
    <lineage>
        <taxon>Eukaryota</taxon>
        <taxon>Viridiplantae</taxon>
        <taxon>Streptophyta</taxon>
        <taxon>Embryophyta</taxon>
        <taxon>Tracheophyta</taxon>
        <taxon>Spermatophyta</taxon>
        <taxon>Pinopsida</taxon>
        <taxon>Pinidae</taxon>
        <taxon>Conifers II</taxon>
        <taxon>Cupressales</taxon>
        <taxon>Taxaceae</taxon>
        <taxon>Taxus</taxon>
    </lineage>
</organism>
<comment type="caution">
    <text evidence="1">The sequence shown here is derived from an EMBL/GenBank/DDBJ whole genome shotgun (WGS) entry which is preliminary data.</text>
</comment>
<sequence>VDLASQINSIDDDKGRTKKTNLNDVVSGRISEVLAAQYIRSRLESTRCLIVLDDVWR</sequence>
<dbReference type="Gene3D" id="3.40.50.300">
    <property type="entry name" value="P-loop containing nucleotide triphosphate hydrolases"/>
    <property type="match status" value="1"/>
</dbReference>
<dbReference type="Proteomes" id="UP000824469">
    <property type="component" value="Unassembled WGS sequence"/>
</dbReference>
<protein>
    <recommendedName>
        <fullName evidence="3">NB-ARC domain-containing protein</fullName>
    </recommendedName>
</protein>
<gene>
    <name evidence="1" type="ORF">KI387_021014</name>
</gene>
<reference evidence="1 2" key="1">
    <citation type="journal article" date="2021" name="Nat. Plants">
        <title>The Taxus genome provides insights into paclitaxel biosynthesis.</title>
        <authorList>
            <person name="Xiong X."/>
            <person name="Gou J."/>
            <person name="Liao Q."/>
            <person name="Li Y."/>
            <person name="Zhou Q."/>
            <person name="Bi G."/>
            <person name="Li C."/>
            <person name="Du R."/>
            <person name="Wang X."/>
            <person name="Sun T."/>
            <person name="Guo L."/>
            <person name="Liang H."/>
            <person name="Lu P."/>
            <person name="Wu Y."/>
            <person name="Zhang Z."/>
            <person name="Ro D.K."/>
            <person name="Shang Y."/>
            <person name="Huang S."/>
            <person name="Yan J."/>
        </authorList>
    </citation>
    <scope>NUCLEOTIDE SEQUENCE [LARGE SCALE GENOMIC DNA]</scope>
    <source>
        <strain evidence="1">Ta-2019</strain>
    </source>
</reference>
<accession>A0AA38GCQ9</accession>
<dbReference type="InterPro" id="IPR027417">
    <property type="entry name" value="P-loop_NTPase"/>
</dbReference>
<feature type="non-terminal residue" evidence="1">
    <location>
        <position position="57"/>
    </location>
</feature>
<evidence type="ECO:0000313" key="2">
    <source>
        <dbReference type="Proteomes" id="UP000824469"/>
    </source>
</evidence>
<proteinExistence type="predicted"/>
<keyword evidence="2" id="KW-1185">Reference proteome</keyword>
<feature type="non-terminal residue" evidence="1">
    <location>
        <position position="1"/>
    </location>
</feature>
<evidence type="ECO:0008006" key="3">
    <source>
        <dbReference type="Google" id="ProtNLM"/>
    </source>
</evidence>
<dbReference type="AlphaFoldDB" id="A0AA38GCQ9"/>